<evidence type="ECO:0000313" key="2">
    <source>
        <dbReference type="Proteomes" id="UP001147700"/>
    </source>
</evidence>
<organism evidence="1 2">
    <name type="scientific">Solirubrobacter deserti</name>
    <dbReference type="NCBI Taxonomy" id="2282478"/>
    <lineage>
        <taxon>Bacteria</taxon>
        <taxon>Bacillati</taxon>
        <taxon>Actinomycetota</taxon>
        <taxon>Thermoleophilia</taxon>
        <taxon>Solirubrobacterales</taxon>
        <taxon>Solirubrobacteraceae</taxon>
        <taxon>Solirubrobacter</taxon>
    </lineage>
</organism>
<dbReference type="SUPFAM" id="SSF101898">
    <property type="entry name" value="NHL repeat"/>
    <property type="match status" value="1"/>
</dbReference>
<proteinExistence type="predicted"/>
<dbReference type="Proteomes" id="UP001147700">
    <property type="component" value="Unassembled WGS sequence"/>
</dbReference>
<dbReference type="Gene3D" id="2.80.10.50">
    <property type="match status" value="1"/>
</dbReference>
<evidence type="ECO:0000313" key="1">
    <source>
        <dbReference type="EMBL" id="MDA0138448.1"/>
    </source>
</evidence>
<protein>
    <recommendedName>
        <fullName evidence="3">Delta-60 repeat domain-containing protein</fullName>
    </recommendedName>
</protein>
<name>A0ABT4RIZ6_9ACTN</name>
<sequence length="314" mass="34502">MRRSPLAAPAYFFERTAGRFGLVQNRLAGTRQVQVLPAGAAAGVTITVDMVAGGIDAFGVDGRGRIVVAGSRAGQAGVTLWRFERDGRPDLGYGGDGTVEVPELRAAWEMIVERDGRVYAIEPRRLVGLDASGKPLPGFTRTGLPWPAGHYDERWIDGFARGRDGTFTILGSDSGYELPFVARLRPNGRLDRRFAARGFFARHRTFKSEIEFSAVTVDRRGRVLFGGSVFADGYVAALYRLTARGRLDRTFARRGIKEFRLGRPAGIDIGRSTIGHIAVDRRGRIVVAGNVYDEDFEYREDIGNPYPAIARLHG</sequence>
<comment type="caution">
    <text evidence="1">The sequence shown here is derived from an EMBL/GenBank/DDBJ whole genome shotgun (WGS) entry which is preliminary data.</text>
</comment>
<keyword evidence="2" id="KW-1185">Reference proteome</keyword>
<dbReference type="EMBL" id="JAPCID010000016">
    <property type="protein sequence ID" value="MDA0138448.1"/>
    <property type="molecule type" value="Genomic_DNA"/>
</dbReference>
<dbReference type="InterPro" id="IPR013431">
    <property type="entry name" value="Delta_60_rpt"/>
</dbReference>
<accession>A0ABT4RIZ6</accession>
<gene>
    <name evidence="1" type="ORF">OJ962_13175</name>
</gene>
<dbReference type="RefSeq" id="WP_202958457.1">
    <property type="nucleotide sequence ID" value="NZ_JAPCID010000016.1"/>
</dbReference>
<reference evidence="1" key="1">
    <citation type="submission" date="2022-10" db="EMBL/GenBank/DDBJ databases">
        <title>The WGS of Solirubrobacter sp. CPCC 204708.</title>
        <authorList>
            <person name="Jiang Z."/>
        </authorList>
    </citation>
    <scope>NUCLEOTIDE SEQUENCE</scope>
    <source>
        <strain evidence="1">CPCC 204708</strain>
    </source>
</reference>
<dbReference type="Pfam" id="PF17164">
    <property type="entry name" value="DUF5122"/>
    <property type="match status" value="1"/>
</dbReference>
<evidence type="ECO:0008006" key="3">
    <source>
        <dbReference type="Google" id="ProtNLM"/>
    </source>
</evidence>